<reference evidence="2" key="1">
    <citation type="submission" date="2017-04" db="EMBL/GenBank/DDBJ databases">
        <title>Genome evolution of the luminous symbionts of deep sea anglerfish.</title>
        <authorList>
            <person name="Hendry T.A."/>
        </authorList>
    </citation>
    <scope>NUCLEOTIDE SEQUENCE [LARGE SCALE GENOMIC DNA]</scope>
</reference>
<protein>
    <submittedName>
        <fullName evidence="1">Uncharacterized protein</fullName>
    </submittedName>
</protein>
<comment type="caution">
    <text evidence="1">The sequence shown here is derived from an EMBL/GenBank/DDBJ whole genome shotgun (WGS) entry which is preliminary data.</text>
</comment>
<accession>A0A2A5T145</accession>
<dbReference type="EMBL" id="NBYY01000029">
    <property type="protein sequence ID" value="PCS21866.1"/>
    <property type="molecule type" value="Genomic_DNA"/>
</dbReference>
<dbReference type="AlphaFoldDB" id="A0A2A5T145"/>
<sequence>MLIYRELKKYRNKGAYCLEISQDLLTNKRKLTSDLHKRLLIKPSHLDIRLLWLK</sequence>
<evidence type="ECO:0000313" key="2">
    <source>
        <dbReference type="Proteomes" id="UP000219020"/>
    </source>
</evidence>
<name>A0A2A5T145_9GAMM</name>
<dbReference type="Proteomes" id="UP000219020">
    <property type="component" value="Unassembled WGS sequence"/>
</dbReference>
<organism evidence="1 2">
    <name type="scientific">Candidatus Enterovibrio escicola</name>
    <dbReference type="NCBI Taxonomy" id="1927127"/>
    <lineage>
        <taxon>Bacteria</taxon>
        <taxon>Pseudomonadati</taxon>
        <taxon>Pseudomonadota</taxon>
        <taxon>Gammaproteobacteria</taxon>
        <taxon>Vibrionales</taxon>
        <taxon>Vibrionaceae</taxon>
        <taxon>Enterovibrio</taxon>
    </lineage>
</organism>
<keyword evidence="2" id="KW-1185">Reference proteome</keyword>
<proteinExistence type="predicted"/>
<gene>
    <name evidence="1" type="ORF">BTN49_2552</name>
</gene>
<evidence type="ECO:0000313" key="1">
    <source>
        <dbReference type="EMBL" id="PCS21866.1"/>
    </source>
</evidence>